<evidence type="ECO:0008006" key="4">
    <source>
        <dbReference type="Google" id="ProtNLM"/>
    </source>
</evidence>
<proteinExistence type="predicted"/>
<dbReference type="AlphaFoldDB" id="A0AAN6WTU6"/>
<dbReference type="SMART" id="SM00248">
    <property type="entry name" value="ANK"/>
    <property type="match status" value="3"/>
</dbReference>
<dbReference type="Gene3D" id="1.25.40.20">
    <property type="entry name" value="Ankyrin repeat-containing domain"/>
    <property type="match status" value="1"/>
</dbReference>
<reference evidence="2" key="1">
    <citation type="journal article" date="2023" name="Mol. Phylogenet. Evol.">
        <title>Genome-scale phylogeny and comparative genomics of the fungal order Sordariales.</title>
        <authorList>
            <person name="Hensen N."/>
            <person name="Bonometti L."/>
            <person name="Westerberg I."/>
            <person name="Brannstrom I.O."/>
            <person name="Guillou S."/>
            <person name="Cros-Aarteil S."/>
            <person name="Calhoun S."/>
            <person name="Haridas S."/>
            <person name="Kuo A."/>
            <person name="Mondo S."/>
            <person name="Pangilinan J."/>
            <person name="Riley R."/>
            <person name="LaButti K."/>
            <person name="Andreopoulos B."/>
            <person name="Lipzen A."/>
            <person name="Chen C."/>
            <person name="Yan M."/>
            <person name="Daum C."/>
            <person name="Ng V."/>
            <person name="Clum A."/>
            <person name="Steindorff A."/>
            <person name="Ohm R.A."/>
            <person name="Martin F."/>
            <person name="Silar P."/>
            <person name="Natvig D.O."/>
            <person name="Lalanne C."/>
            <person name="Gautier V."/>
            <person name="Ament-Velasquez S.L."/>
            <person name="Kruys A."/>
            <person name="Hutchinson M.I."/>
            <person name="Powell A.J."/>
            <person name="Barry K."/>
            <person name="Miller A.N."/>
            <person name="Grigoriev I.V."/>
            <person name="Debuchy R."/>
            <person name="Gladieux P."/>
            <person name="Hiltunen Thoren M."/>
            <person name="Johannesson H."/>
        </authorList>
    </citation>
    <scope>NUCLEOTIDE SEQUENCE</scope>
    <source>
        <strain evidence="2">PSN309</strain>
    </source>
</reference>
<keyword evidence="1" id="KW-0040">ANK repeat</keyword>
<sequence>MDHDGLDQGFEPGGSLGYFIATGSPEFLDGLFTLGTHDGTDLPTHPGGVYTREAALVVAMLVGRRNHDLLMCLASGHRDHIFFGRIPLLRNATLLHVACTDETRTLEITRCLLALEHAPPEDDGLRWDVNALTSNLQTPLMLAAQNTSTPDSLDLVKLLLARGADPYLRGSDVKLEAPGKTRDLLRTNNGRPVSRYAVKAIQKAAKSRFTFDIHRQDLSAFEIAIYLGRLDMVKEFLKQGSPPSDQEE</sequence>
<reference evidence="2" key="2">
    <citation type="submission" date="2023-05" db="EMBL/GenBank/DDBJ databases">
        <authorList>
            <consortium name="Lawrence Berkeley National Laboratory"/>
            <person name="Steindorff A."/>
            <person name="Hensen N."/>
            <person name="Bonometti L."/>
            <person name="Westerberg I."/>
            <person name="Brannstrom I.O."/>
            <person name="Guillou S."/>
            <person name="Cros-Aarteil S."/>
            <person name="Calhoun S."/>
            <person name="Haridas S."/>
            <person name="Kuo A."/>
            <person name="Mondo S."/>
            <person name="Pangilinan J."/>
            <person name="Riley R."/>
            <person name="Labutti K."/>
            <person name="Andreopoulos B."/>
            <person name="Lipzen A."/>
            <person name="Chen C."/>
            <person name="Yanf M."/>
            <person name="Daum C."/>
            <person name="Ng V."/>
            <person name="Clum A."/>
            <person name="Ohm R."/>
            <person name="Martin F."/>
            <person name="Silar P."/>
            <person name="Natvig D."/>
            <person name="Lalanne C."/>
            <person name="Gautier V."/>
            <person name="Ament-Velasquez S.L."/>
            <person name="Kruys A."/>
            <person name="Hutchinson M.I."/>
            <person name="Powell A.J."/>
            <person name="Barry K."/>
            <person name="Miller A.N."/>
            <person name="Grigoriev I.V."/>
            <person name="Debuchy R."/>
            <person name="Gladieux P."/>
            <person name="Thoren M.H."/>
            <person name="Johannesson H."/>
        </authorList>
    </citation>
    <scope>NUCLEOTIDE SEQUENCE</scope>
    <source>
        <strain evidence="2">PSN309</strain>
    </source>
</reference>
<name>A0AAN6WTU6_9PEZI</name>
<keyword evidence="3" id="KW-1185">Reference proteome</keyword>
<dbReference type="PROSITE" id="PS50088">
    <property type="entry name" value="ANK_REPEAT"/>
    <property type="match status" value="1"/>
</dbReference>
<accession>A0AAN6WTU6</accession>
<dbReference type="PROSITE" id="PS50297">
    <property type="entry name" value="ANK_REP_REGION"/>
    <property type="match status" value="1"/>
</dbReference>
<evidence type="ECO:0000256" key="1">
    <source>
        <dbReference type="PROSITE-ProRule" id="PRU00023"/>
    </source>
</evidence>
<evidence type="ECO:0000313" key="2">
    <source>
        <dbReference type="EMBL" id="KAK4187558.1"/>
    </source>
</evidence>
<dbReference type="Pfam" id="PF12796">
    <property type="entry name" value="Ank_2"/>
    <property type="match status" value="1"/>
</dbReference>
<comment type="caution">
    <text evidence="2">The sequence shown here is derived from an EMBL/GenBank/DDBJ whole genome shotgun (WGS) entry which is preliminary data.</text>
</comment>
<protein>
    <recommendedName>
        <fullName evidence="4">Ankyrin</fullName>
    </recommendedName>
</protein>
<evidence type="ECO:0000313" key="3">
    <source>
        <dbReference type="Proteomes" id="UP001302126"/>
    </source>
</evidence>
<organism evidence="2 3">
    <name type="scientific">Podospora australis</name>
    <dbReference type="NCBI Taxonomy" id="1536484"/>
    <lineage>
        <taxon>Eukaryota</taxon>
        <taxon>Fungi</taxon>
        <taxon>Dikarya</taxon>
        <taxon>Ascomycota</taxon>
        <taxon>Pezizomycotina</taxon>
        <taxon>Sordariomycetes</taxon>
        <taxon>Sordariomycetidae</taxon>
        <taxon>Sordariales</taxon>
        <taxon>Podosporaceae</taxon>
        <taxon>Podospora</taxon>
    </lineage>
</organism>
<gene>
    <name evidence="2" type="ORF">QBC35DRAFT_463768</name>
</gene>
<dbReference type="InterPro" id="IPR002110">
    <property type="entry name" value="Ankyrin_rpt"/>
</dbReference>
<dbReference type="InterPro" id="IPR036770">
    <property type="entry name" value="Ankyrin_rpt-contain_sf"/>
</dbReference>
<dbReference type="SUPFAM" id="SSF48403">
    <property type="entry name" value="Ankyrin repeat"/>
    <property type="match status" value="1"/>
</dbReference>
<dbReference type="Proteomes" id="UP001302126">
    <property type="component" value="Unassembled WGS sequence"/>
</dbReference>
<feature type="repeat" description="ANK" evidence="1">
    <location>
        <begin position="135"/>
        <end position="171"/>
    </location>
</feature>
<dbReference type="EMBL" id="MU864401">
    <property type="protein sequence ID" value="KAK4187558.1"/>
    <property type="molecule type" value="Genomic_DNA"/>
</dbReference>